<sequence length="281" mass="30607">MAPYTRPSGAPSMGGIFNNFNSTQHNSTHSGQPHPVPGFFNGFPSRVQVRGLMARANDGDASTALIFAIVVPTFFVVVGLLAILNHAIKIRRVAKAKRAEIRAMRRARSGRSGRSGRSTRSGRSRTGSSRSSRPTRSHADFDDVPLDGPSPAYMASSRRSDRSEVSDFSDSLESPRTALHNSHPVALQLPDSWPGSPSQTIACQVGAIARVAINGNSLRRSFAAARAASKSQLFYASISLSAWCHRYWPTLPEFLSIVYCLHMCKDSWSILRVVTYDGNES</sequence>
<keyword evidence="2" id="KW-0472">Membrane</keyword>
<feature type="region of interest" description="Disordered" evidence="1">
    <location>
        <begin position="99"/>
        <end position="179"/>
    </location>
</feature>
<dbReference type="VEuPathDB" id="FungiDB:F503_03949"/>
<feature type="compositionally biased region" description="Polar residues" evidence="1">
    <location>
        <begin position="18"/>
        <end position="31"/>
    </location>
</feature>
<evidence type="ECO:0000256" key="1">
    <source>
        <dbReference type="SAM" id="MobiDB-lite"/>
    </source>
</evidence>
<dbReference type="AlphaFoldDB" id="S3BMC5"/>
<evidence type="ECO:0000256" key="2">
    <source>
        <dbReference type="SAM" id="Phobius"/>
    </source>
</evidence>
<keyword evidence="2" id="KW-1133">Transmembrane helix</keyword>
<dbReference type="HOGENOM" id="CLU_990782_0_0_1"/>
<feature type="compositionally biased region" description="Low complexity" evidence="1">
    <location>
        <begin position="112"/>
        <end position="134"/>
    </location>
</feature>
<feature type="region of interest" description="Disordered" evidence="1">
    <location>
        <begin position="1"/>
        <end position="41"/>
    </location>
</feature>
<evidence type="ECO:0000313" key="4">
    <source>
        <dbReference type="Proteomes" id="UP000016923"/>
    </source>
</evidence>
<feature type="transmembrane region" description="Helical" evidence="2">
    <location>
        <begin position="64"/>
        <end position="88"/>
    </location>
</feature>
<keyword evidence="2" id="KW-0812">Transmembrane</keyword>
<organism evidence="3 4">
    <name type="scientific">Ophiostoma piceae (strain UAMH 11346)</name>
    <name type="common">Sap stain fungus</name>
    <dbReference type="NCBI Taxonomy" id="1262450"/>
    <lineage>
        <taxon>Eukaryota</taxon>
        <taxon>Fungi</taxon>
        <taxon>Dikarya</taxon>
        <taxon>Ascomycota</taxon>
        <taxon>Pezizomycotina</taxon>
        <taxon>Sordariomycetes</taxon>
        <taxon>Sordariomycetidae</taxon>
        <taxon>Ophiostomatales</taxon>
        <taxon>Ophiostomataceae</taxon>
        <taxon>Ophiostoma</taxon>
    </lineage>
</organism>
<accession>S3BMC5</accession>
<proteinExistence type="predicted"/>
<reference evidence="3 4" key="1">
    <citation type="journal article" date="2013" name="BMC Genomics">
        <title>The genome and transcriptome of the pine saprophyte Ophiostoma piceae, and a comparison with the bark beetle-associated pine pathogen Grosmannia clavigera.</title>
        <authorList>
            <person name="Haridas S."/>
            <person name="Wang Y."/>
            <person name="Lim L."/>
            <person name="Massoumi Alamouti S."/>
            <person name="Jackman S."/>
            <person name="Docking R."/>
            <person name="Robertson G."/>
            <person name="Birol I."/>
            <person name="Bohlmann J."/>
            <person name="Breuil C."/>
        </authorList>
    </citation>
    <scope>NUCLEOTIDE SEQUENCE [LARGE SCALE GENOMIC DNA]</scope>
    <source>
        <strain evidence="3 4">UAMH 11346</strain>
    </source>
</reference>
<protein>
    <submittedName>
        <fullName evidence="3">Uncharacterized protein</fullName>
    </submittedName>
</protein>
<dbReference type="EMBL" id="KE148180">
    <property type="protein sequence ID" value="EPE02364.1"/>
    <property type="molecule type" value="Genomic_DNA"/>
</dbReference>
<gene>
    <name evidence="3" type="ORF">F503_03949</name>
</gene>
<keyword evidence="4" id="KW-1185">Reference proteome</keyword>
<evidence type="ECO:0000313" key="3">
    <source>
        <dbReference type="EMBL" id="EPE02364.1"/>
    </source>
</evidence>
<name>S3BMC5_OPHP1</name>
<dbReference type="Proteomes" id="UP000016923">
    <property type="component" value="Unassembled WGS sequence"/>
</dbReference>